<feature type="coiled-coil region" evidence="1">
    <location>
        <begin position="280"/>
        <end position="354"/>
    </location>
</feature>
<feature type="region of interest" description="Disordered" evidence="2">
    <location>
        <begin position="101"/>
        <end position="123"/>
    </location>
</feature>
<evidence type="ECO:0000256" key="2">
    <source>
        <dbReference type="SAM" id="MobiDB-lite"/>
    </source>
</evidence>
<proteinExistence type="predicted"/>
<accession>A0ABD4T325</accession>
<feature type="transmembrane region" description="Helical" evidence="3">
    <location>
        <begin position="216"/>
        <end position="236"/>
    </location>
</feature>
<keyword evidence="3" id="KW-1133">Transmembrane helix</keyword>
<evidence type="ECO:0000313" key="5">
    <source>
        <dbReference type="Proteomes" id="UP000031561"/>
    </source>
</evidence>
<evidence type="ECO:0000256" key="1">
    <source>
        <dbReference type="SAM" id="Coils"/>
    </source>
</evidence>
<keyword evidence="3" id="KW-0472">Membrane</keyword>
<protein>
    <recommendedName>
        <fullName evidence="6">ATPase</fullName>
    </recommendedName>
</protein>
<keyword evidence="1" id="KW-0175">Coiled coil</keyword>
<organism evidence="4 5">
    <name type="scientific">Lyngbya confervoides BDU141951</name>
    <dbReference type="NCBI Taxonomy" id="1574623"/>
    <lineage>
        <taxon>Bacteria</taxon>
        <taxon>Bacillati</taxon>
        <taxon>Cyanobacteriota</taxon>
        <taxon>Cyanophyceae</taxon>
        <taxon>Oscillatoriophycideae</taxon>
        <taxon>Oscillatoriales</taxon>
        <taxon>Microcoleaceae</taxon>
        <taxon>Lyngbya</taxon>
    </lineage>
</organism>
<evidence type="ECO:0000313" key="4">
    <source>
        <dbReference type="EMBL" id="MCM1983147.1"/>
    </source>
</evidence>
<evidence type="ECO:0000256" key="3">
    <source>
        <dbReference type="SAM" id="Phobius"/>
    </source>
</evidence>
<keyword evidence="5" id="KW-1185">Reference proteome</keyword>
<dbReference type="Proteomes" id="UP000031561">
    <property type="component" value="Unassembled WGS sequence"/>
</dbReference>
<reference evidence="4 5" key="1">
    <citation type="journal article" date="2015" name="Genome Announc.">
        <title>Draft Genome Sequence of Filamentous Marine Cyanobacterium Lyngbya confervoides Strain BDU141951.</title>
        <authorList>
            <person name="Chandrababunaidu M.M."/>
            <person name="Sen D."/>
            <person name="Tripathy S."/>
        </authorList>
    </citation>
    <scope>NUCLEOTIDE SEQUENCE [LARGE SCALE GENOMIC DNA]</scope>
    <source>
        <strain evidence="4 5">BDU141951</strain>
    </source>
</reference>
<keyword evidence="4" id="KW-0614">Plasmid</keyword>
<comment type="caution">
    <text evidence="4">The sequence shown here is derived from an EMBL/GenBank/DDBJ whole genome shotgun (WGS) entry which is preliminary data.</text>
</comment>
<feature type="transmembrane region" description="Helical" evidence="3">
    <location>
        <begin position="248"/>
        <end position="270"/>
    </location>
</feature>
<evidence type="ECO:0008006" key="6">
    <source>
        <dbReference type="Google" id="ProtNLM"/>
    </source>
</evidence>
<sequence length="417" mass="48110">MKWFTRWWLGLFGGMIWDSPQLPWSLGTFDKDSLLKDPHTHPLAKLLEFGNPELFQRWFHQVLPPAYAVTRQEEDIKSLQPEIERLTEDVGALEAEVANQPHINPNPDDDFPPSEHPPKPQPEPWEMALTVGLSLMLFLGIAAVLGIEVQGLTLDQIPMLLFAIAGAVCLNLAEFQGIYRFVVAYYRFEPRRSHHDDERHANQIPFWHHIRTGNPVVWTSFTIVLLETLFAFLGLISQLPPRLQANFGFQLTAFAAAALAATVNLVIAWGNALVTVQWEQAVEEQKLTDLEAKEARLQDETYLQRREQYWQKEEDIARERQNLRKQLGAAQSLLREKQAELRKQEKALAVLKIEAVQEYERWELSVRRWIKENPTKVENFTKLYPQWSAADRALSNNGHGSYEPVAVDYESENRMIE</sequence>
<dbReference type="AlphaFoldDB" id="A0ABD4T325"/>
<feature type="transmembrane region" description="Helical" evidence="3">
    <location>
        <begin position="127"/>
        <end position="147"/>
    </location>
</feature>
<dbReference type="RefSeq" id="WP_039723484.1">
    <property type="nucleotide sequence ID" value="NZ_JTHE03000057.1"/>
</dbReference>
<name>A0ABD4T325_9CYAN</name>
<feature type="coiled-coil region" evidence="1">
    <location>
        <begin position="69"/>
        <end position="96"/>
    </location>
</feature>
<keyword evidence="3" id="KW-0812">Transmembrane</keyword>
<feature type="transmembrane region" description="Helical" evidence="3">
    <location>
        <begin position="159"/>
        <end position="179"/>
    </location>
</feature>
<gene>
    <name evidence="4" type="ORF">QQ91_0009965</name>
</gene>
<geneLocation type="plasmid" evidence="4">
    <name>unnamed17</name>
</geneLocation>
<dbReference type="EMBL" id="JTHE03000057">
    <property type="protein sequence ID" value="MCM1983147.1"/>
    <property type="molecule type" value="Genomic_DNA"/>
</dbReference>